<dbReference type="InterPro" id="IPR052160">
    <property type="entry name" value="Gypsy_RT_Integrase-like"/>
</dbReference>
<keyword evidence="3" id="KW-1185">Reference proteome</keyword>
<evidence type="ECO:0000256" key="1">
    <source>
        <dbReference type="SAM" id="MobiDB-lite"/>
    </source>
</evidence>
<protein>
    <recommendedName>
        <fullName evidence="4">Integrase zinc-binding domain-containing protein</fullName>
    </recommendedName>
</protein>
<dbReference type="Proteomes" id="UP001239994">
    <property type="component" value="Unassembled WGS sequence"/>
</dbReference>
<proteinExistence type="predicted"/>
<gene>
    <name evidence="2" type="ORF">P4O66_007868</name>
</gene>
<reference evidence="2" key="1">
    <citation type="submission" date="2023-03" db="EMBL/GenBank/DDBJ databases">
        <title>Electrophorus voltai genome.</title>
        <authorList>
            <person name="Bian C."/>
        </authorList>
    </citation>
    <scope>NUCLEOTIDE SEQUENCE</scope>
    <source>
        <strain evidence="2">CB-2022</strain>
        <tissue evidence="2">Muscle</tissue>
    </source>
</reference>
<dbReference type="PANTHER" id="PTHR47266">
    <property type="entry name" value="ENDONUCLEASE-RELATED"/>
    <property type="match status" value="1"/>
</dbReference>
<evidence type="ECO:0000313" key="3">
    <source>
        <dbReference type="Proteomes" id="UP001239994"/>
    </source>
</evidence>
<feature type="non-terminal residue" evidence="2">
    <location>
        <position position="1"/>
    </location>
</feature>
<dbReference type="EMBL" id="JAROKS010000012">
    <property type="protein sequence ID" value="KAK1798409.1"/>
    <property type="molecule type" value="Genomic_DNA"/>
</dbReference>
<dbReference type="SUPFAM" id="SSF53098">
    <property type="entry name" value="Ribonuclease H-like"/>
    <property type="match status" value="1"/>
</dbReference>
<comment type="caution">
    <text evidence="2">The sequence shown here is derived from an EMBL/GenBank/DDBJ whole genome shotgun (WGS) entry which is preliminary data.</text>
</comment>
<dbReference type="Gene3D" id="3.30.420.10">
    <property type="entry name" value="Ribonuclease H-like superfamily/Ribonuclease H"/>
    <property type="match status" value="1"/>
</dbReference>
<dbReference type="AlphaFoldDB" id="A0AAD9DZ75"/>
<feature type="region of interest" description="Disordered" evidence="1">
    <location>
        <begin position="252"/>
        <end position="285"/>
    </location>
</feature>
<evidence type="ECO:0008006" key="4">
    <source>
        <dbReference type="Google" id="ProtNLM"/>
    </source>
</evidence>
<dbReference type="GO" id="GO:0003676">
    <property type="term" value="F:nucleic acid binding"/>
    <property type="evidence" value="ECO:0007669"/>
    <property type="project" value="InterPro"/>
</dbReference>
<sequence length="285" mass="32321">DKAMEDYVQEALKQGFICPSTSPLAAGFFFMEKGGLRTRRQTCYSAYTKEKKGLRELRASSRNTAFWLRSGGLFKKNWRRPRAKILAQQNGPESWPKLPPGRQYVPTSLRGDLVRWAHTSWLSRKYWWGSLVEDMQDFVMSCLTCAQSLHWQTALFAHFKCPWSHHSMDFVTDLPVSEGNAVILVTVDQFSKMCRLIPFPSLPTVKETTDAIFTLRVRTFWVAGGSSVGPGFPICLSGLETILREAQHRCQRDSSGNIAQPTPTGPNTYHEQSMLTTPPCTRLHT</sequence>
<dbReference type="InterPro" id="IPR036397">
    <property type="entry name" value="RNaseH_sf"/>
</dbReference>
<evidence type="ECO:0000313" key="2">
    <source>
        <dbReference type="EMBL" id="KAK1798409.1"/>
    </source>
</evidence>
<name>A0AAD9DZ75_9TELE</name>
<organism evidence="2 3">
    <name type="scientific">Electrophorus voltai</name>
    <dbReference type="NCBI Taxonomy" id="2609070"/>
    <lineage>
        <taxon>Eukaryota</taxon>
        <taxon>Metazoa</taxon>
        <taxon>Chordata</taxon>
        <taxon>Craniata</taxon>
        <taxon>Vertebrata</taxon>
        <taxon>Euteleostomi</taxon>
        <taxon>Actinopterygii</taxon>
        <taxon>Neopterygii</taxon>
        <taxon>Teleostei</taxon>
        <taxon>Ostariophysi</taxon>
        <taxon>Gymnotiformes</taxon>
        <taxon>Gymnotoidei</taxon>
        <taxon>Gymnotidae</taxon>
        <taxon>Electrophorus</taxon>
    </lineage>
</organism>
<accession>A0AAD9DZ75</accession>
<dbReference type="InterPro" id="IPR012337">
    <property type="entry name" value="RNaseH-like_sf"/>
</dbReference>
<feature type="compositionally biased region" description="Polar residues" evidence="1">
    <location>
        <begin position="253"/>
        <end position="279"/>
    </location>
</feature>